<dbReference type="EMBL" id="DSKY01000014">
    <property type="protein sequence ID" value="HDY58840.1"/>
    <property type="molecule type" value="Genomic_DNA"/>
</dbReference>
<comment type="caution">
    <text evidence="7">The sequence shown here is derived from an EMBL/GenBank/DDBJ whole genome shotgun (WGS) entry which is preliminary data.</text>
</comment>
<dbReference type="AlphaFoldDB" id="A0A7V0Z581"/>
<keyword evidence="4 5" id="KW-0472">Membrane</keyword>
<name>A0A7V0Z581_UNCW3</name>
<dbReference type="GO" id="GO:0016020">
    <property type="term" value="C:membrane"/>
    <property type="evidence" value="ECO:0007669"/>
    <property type="project" value="UniProtKB-SubCell"/>
</dbReference>
<organism evidence="7">
    <name type="scientific">candidate division WOR-3 bacterium</name>
    <dbReference type="NCBI Taxonomy" id="2052148"/>
    <lineage>
        <taxon>Bacteria</taxon>
        <taxon>Bacteria division WOR-3</taxon>
    </lineage>
</organism>
<gene>
    <name evidence="7" type="ORF">ENP86_04730</name>
</gene>
<feature type="transmembrane region" description="Helical" evidence="5">
    <location>
        <begin position="25"/>
        <end position="44"/>
    </location>
</feature>
<reference evidence="7" key="1">
    <citation type="journal article" date="2020" name="mSystems">
        <title>Genome- and Community-Level Interaction Insights into Carbon Utilization and Element Cycling Functions of Hydrothermarchaeota in Hydrothermal Sediment.</title>
        <authorList>
            <person name="Zhou Z."/>
            <person name="Liu Y."/>
            <person name="Xu W."/>
            <person name="Pan J."/>
            <person name="Luo Z.H."/>
            <person name="Li M."/>
        </authorList>
    </citation>
    <scope>NUCLEOTIDE SEQUENCE [LARGE SCALE GENOMIC DNA]</scope>
    <source>
        <strain evidence="7">SpSt-258</strain>
    </source>
</reference>
<evidence type="ECO:0000313" key="7">
    <source>
        <dbReference type="EMBL" id="HDY58840.1"/>
    </source>
</evidence>
<feature type="transmembrane region" description="Helical" evidence="5">
    <location>
        <begin position="157"/>
        <end position="175"/>
    </location>
</feature>
<keyword evidence="2 5" id="KW-0812">Transmembrane</keyword>
<comment type="subcellular location">
    <subcellularLocation>
        <location evidence="1">Membrane</location>
        <topology evidence="1">Multi-pass membrane protein</topology>
    </subcellularLocation>
</comment>
<keyword evidence="3 5" id="KW-1133">Transmembrane helix</keyword>
<sequence>MTKKAAENVNQQNMEIYPDITLNKAIRLFIINAFLVIVAAIFLPKIGEGIAEITGLGQTFVGNILIACSTSLPETVVCFGALRCKAVDLALGNLMGSTIFNIAILGLIDLIYINGSLLTLVSQNHIISALSAIIITAVVIISLTYRAEKKYLPLSMDAILIVIIYILNMMMLYLLK</sequence>
<dbReference type="Pfam" id="PF01699">
    <property type="entry name" value="Na_Ca_ex"/>
    <property type="match status" value="1"/>
</dbReference>
<dbReference type="InterPro" id="IPR004837">
    <property type="entry name" value="NaCa_Exmemb"/>
</dbReference>
<proteinExistence type="predicted"/>
<feature type="domain" description="Sodium/calcium exchanger membrane region" evidence="6">
    <location>
        <begin position="26"/>
        <end position="173"/>
    </location>
</feature>
<feature type="transmembrane region" description="Helical" evidence="5">
    <location>
        <begin position="125"/>
        <end position="145"/>
    </location>
</feature>
<accession>A0A7V0Z581</accession>
<evidence type="ECO:0000256" key="5">
    <source>
        <dbReference type="SAM" id="Phobius"/>
    </source>
</evidence>
<dbReference type="GO" id="GO:0055085">
    <property type="term" value="P:transmembrane transport"/>
    <property type="evidence" value="ECO:0007669"/>
    <property type="project" value="InterPro"/>
</dbReference>
<evidence type="ECO:0000256" key="3">
    <source>
        <dbReference type="ARBA" id="ARBA00022989"/>
    </source>
</evidence>
<evidence type="ECO:0000256" key="4">
    <source>
        <dbReference type="ARBA" id="ARBA00023136"/>
    </source>
</evidence>
<protein>
    <recommendedName>
        <fullName evidence="6">Sodium/calcium exchanger membrane region domain-containing protein</fullName>
    </recommendedName>
</protein>
<dbReference type="InterPro" id="IPR044880">
    <property type="entry name" value="NCX_ion-bd_dom_sf"/>
</dbReference>
<feature type="transmembrane region" description="Helical" evidence="5">
    <location>
        <begin position="64"/>
        <end position="82"/>
    </location>
</feature>
<dbReference type="Gene3D" id="1.20.1420.30">
    <property type="entry name" value="NCX, central ion-binding region"/>
    <property type="match status" value="1"/>
</dbReference>
<evidence type="ECO:0000256" key="1">
    <source>
        <dbReference type="ARBA" id="ARBA00004141"/>
    </source>
</evidence>
<evidence type="ECO:0000256" key="2">
    <source>
        <dbReference type="ARBA" id="ARBA00022692"/>
    </source>
</evidence>
<feature type="transmembrane region" description="Helical" evidence="5">
    <location>
        <begin position="94"/>
        <end position="113"/>
    </location>
</feature>
<evidence type="ECO:0000259" key="6">
    <source>
        <dbReference type="Pfam" id="PF01699"/>
    </source>
</evidence>